<dbReference type="PROSITE" id="PS51123">
    <property type="entry name" value="OMPA_2"/>
    <property type="match status" value="1"/>
</dbReference>
<evidence type="ECO:0000256" key="3">
    <source>
        <dbReference type="ARBA" id="ARBA00022475"/>
    </source>
</evidence>
<keyword evidence="10" id="KW-0282">Flagellum</keyword>
<keyword evidence="6 7" id="KW-0472">Membrane</keyword>
<evidence type="ECO:0000313" key="11">
    <source>
        <dbReference type="Proteomes" id="UP000479756"/>
    </source>
</evidence>
<dbReference type="SUPFAM" id="SSF103088">
    <property type="entry name" value="OmpA-like"/>
    <property type="match status" value="1"/>
</dbReference>
<comment type="subcellular location">
    <subcellularLocation>
        <location evidence="1">Cell membrane</location>
        <topology evidence="1">Single-pass membrane protein</topology>
    </subcellularLocation>
</comment>
<dbReference type="EMBL" id="JAAGWZ010000002">
    <property type="protein sequence ID" value="NEM91184.1"/>
    <property type="molecule type" value="Genomic_DNA"/>
</dbReference>
<evidence type="ECO:0000256" key="2">
    <source>
        <dbReference type="ARBA" id="ARBA00008914"/>
    </source>
</evidence>
<protein>
    <submittedName>
        <fullName evidence="10">Flagellar motor protein MotB</fullName>
    </submittedName>
</protein>
<feature type="transmembrane region" description="Helical" evidence="8">
    <location>
        <begin position="23"/>
        <end position="43"/>
    </location>
</feature>
<dbReference type="PANTHER" id="PTHR30329:SF21">
    <property type="entry name" value="LIPOPROTEIN YIAD-RELATED"/>
    <property type="match status" value="1"/>
</dbReference>
<evidence type="ECO:0000256" key="8">
    <source>
        <dbReference type="SAM" id="Phobius"/>
    </source>
</evidence>
<dbReference type="Pfam" id="PF13677">
    <property type="entry name" value="MotB_plug"/>
    <property type="match status" value="1"/>
</dbReference>
<keyword evidence="3" id="KW-1003">Cell membrane</keyword>
<gene>
    <name evidence="10" type="ORF">G3T37_07420</name>
</gene>
<keyword evidence="10" id="KW-0969">Cilium</keyword>
<proteinExistence type="inferred from homology"/>
<dbReference type="InterPro" id="IPR025713">
    <property type="entry name" value="MotB-like_N_dom"/>
</dbReference>
<keyword evidence="5 8" id="KW-1133">Transmembrane helix</keyword>
<comment type="similarity">
    <text evidence="2">Belongs to the MotB family.</text>
</comment>
<dbReference type="Pfam" id="PF00691">
    <property type="entry name" value="OmpA"/>
    <property type="match status" value="1"/>
</dbReference>
<organism evidence="10 11">
    <name type="scientific">Galbitalea soli</name>
    <dbReference type="NCBI Taxonomy" id="1268042"/>
    <lineage>
        <taxon>Bacteria</taxon>
        <taxon>Bacillati</taxon>
        <taxon>Actinomycetota</taxon>
        <taxon>Actinomycetes</taxon>
        <taxon>Micrococcales</taxon>
        <taxon>Microbacteriaceae</taxon>
        <taxon>Galbitalea</taxon>
    </lineage>
</organism>
<evidence type="ECO:0000256" key="6">
    <source>
        <dbReference type="ARBA" id="ARBA00023136"/>
    </source>
</evidence>
<reference evidence="10 11" key="1">
    <citation type="journal article" date="2014" name="Int. J. Syst. Evol. Microbiol.">
        <title>Description of Galbitalea soli gen. nov., sp. nov., and Frondihabitans sucicola sp. nov.</title>
        <authorList>
            <person name="Kim S.J."/>
            <person name="Lim J.M."/>
            <person name="Ahn J.H."/>
            <person name="Weon H.Y."/>
            <person name="Hamada M."/>
            <person name="Suzuki K."/>
            <person name="Ahn T.Y."/>
            <person name="Kwon S.W."/>
        </authorList>
    </citation>
    <scope>NUCLEOTIDE SEQUENCE [LARGE SCALE GENOMIC DNA]</scope>
    <source>
        <strain evidence="10 11">NBRC 108727</strain>
    </source>
</reference>
<keyword evidence="4 8" id="KW-0812">Transmembrane</keyword>
<dbReference type="InterPro" id="IPR050330">
    <property type="entry name" value="Bact_OuterMem_StrucFunc"/>
</dbReference>
<dbReference type="AlphaFoldDB" id="A0A7C9TRC7"/>
<dbReference type="Gene3D" id="3.30.1330.60">
    <property type="entry name" value="OmpA-like domain"/>
    <property type="match status" value="1"/>
</dbReference>
<dbReference type="CDD" id="cd07185">
    <property type="entry name" value="OmpA_C-like"/>
    <property type="match status" value="1"/>
</dbReference>
<accession>A0A7C9TRC7</accession>
<keyword evidence="11" id="KW-1185">Reference proteome</keyword>
<dbReference type="Proteomes" id="UP000479756">
    <property type="component" value="Unassembled WGS sequence"/>
</dbReference>
<keyword evidence="10" id="KW-0966">Cell projection</keyword>
<dbReference type="InterPro" id="IPR006665">
    <property type="entry name" value="OmpA-like"/>
</dbReference>
<name>A0A7C9TRC7_9MICO</name>
<dbReference type="GO" id="GO:0005886">
    <property type="term" value="C:plasma membrane"/>
    <property type="evidence" value="ECO:0007669"/>
    <property type="project" value="UniProtKB-SubCell"/>
</dbReference>
<dbReference type="PANTHER" id="PTHR30329">
    <property type="entry name" value="STATOR ELEMENT OF FLAGELLAR MOTOR COMPLEX"/>
    <property type="match status" value="1"/>
</dbReference>
<sequence>MSLRRQRKGGHAGGHEGPDERWMASYMDMVTVLMCLFIVLYAMSTVDKDKFEKLRLALATGFGTTHSKTVDTATGVVVAPQNVGKNGVDLTAFNEAQQEVDKLQQLEKHISANLRRAGLRSAVDFTIDSRGLTVKLVGSSTFFDGNSANLRDTARRVLNAIGPVIRGLPNTVSVEGHADQRGSPAPFPTDWELSSARATTVLRYLVEQRGLSPSHIVASAYGSAHPLPTTSHGIDHALNRRVDIVVLSTQSEDVRKLIPAILAGAKAQDLPITAIQQ</sequence>
<evidence type="ECO:0000256" key="4">
    <source>
        <dbReference type="ARBA" id="ARBA00022692"/>
    </source>
</evidence>
<dbReference type="RefSeq" id="WP_163472866.1">
    <property type="nucleotide sequence ID" value="NZ_JAAGWZ010000002.1"/>
</dbReference>
<feature type="domain" description="OmpA-like" evidence="9">
    <location>
        <begin position="130"/>
        <end position="250"/>
    </location>
</feature>
<comment type="caution">
    <text evidence="10">The sequence shown here is derived from an EMBL/GenBank/DDBJ whole genome shotgun (WGS) entry which is preliminary data.</text>
</comment>
<evidence type="ECO:0000313" key="10">
    <source>
        <dbReference type="EMBL" id="NEM91184.1"/>
    </source>
</evidence>
<evidence type="ECO:0000256" key="1">
    <source>
        <dbReference type="ARBA" id="ARBA00004162"/>
    </source>
</evidence>
<evidence type="ECO:0000259" key="9">
    <source>
        <dbReference type="PROSITE" id="PS51123"/>
    </source>
</evidence>
<evidence type="ECO:0000256" key="7">
    <source>
        <dbReference type="PROSITE-ProRule" id="PRU00473"/>
    </source>
</evidence>
<evidence type="ECO:0000256" key="5">
    <source>
        <dbReference type="ARBA" id="ARBA00022989"/>
    </source>
</evidence>
<dbReference type="InterPro" id="IPR036737">
    <property type="entry name" value="OmpA-like_sf"/>
</dbReference>